<gene>
    <name evidence="3" type="ORF">PPROV_000086100</name>
</gene>
<protein>
    <submittedName>
        <fullName evidence="3">Uncharacterized protein</fullName>
    </submittedName>
</protein>
<organism evidence="3 4">
    <name type="scientific">Pycnococcus provasolii</name>
    <dbReference type="NCBI Taxonomy" id="41880"/>
    <lineage>
        <taxon>Eukaryota</taxon>
        <taxon>Viridiplantae</taxon>
        <taxon>Chlorophyta</taxon>
        <taxon>Pseudoscourfieldiophyceae</taxon>
        <taxon>Pseudoscourfieldiales</taxon>
        <taxon>Pycnococcaceae</taxon>
        <taxon>Pycnococcus</taxon>
    </lineage>
</organism>
<dbReference type="EMBL" id="BNJQ01000002">
    <property type="protein sequence ID" value="GHP02105.1"/>
    <property type="molecule type" value="Genomic_DNA"/>
</dbReference>
<feature type="transmembrane region" description="Helical" evidence="2">
    <location>
        <begin position="854"/>
        <end position="877"/>
    </location>
</feature>
<feature type="region of interest" description="Disordered" evidence="1">
    <location>
        <begin position="322"/>
        <end position="343"/>
    </location>
</feature>
<feature type="transmembrane region" description="Helical" evidence="2">
    <location>
        <begin position="682"/>
        <end position="704"/>
    </location>
</feature>
<keyword evidence="2" id="KW-0812">Transmembrane</keyword>
<feature type="transmembrane region" description="Helical" evidence="2">
    <location>
        <begin position="757"/>
        <end position="779"/>
    </location>
</feature>
<dbReference type="PANTHER" id="PTHR34730">
    <property type="entry name" value="UNNAMED PRODUCT"/>
    <property type="match status" value="1"/>
</dbReference>
<keyword evidence="4" id="KW-1185">Reference proteome</keyword>
<feature type="transmembrane region" description="Helical" evidence="2">
    <location>
        <begin position="1060"/>
        <end position="1084"/>
    </location>
</feature>
<feature type="region of interest" description="Disordered" evidence="1">
    <location>
        <begin position="89"/>
        <end position="130"/>
    </location>
</feature>
<feature type="region of interest" description="Disordered" evidence="1">
    <location>
        <begin position="37"/>
        <end position="61"/>
    </location>
</feature>
<feature type="compositionally biased region" description="Pro residues" evidence="1">
    <location>
        <begin position="325"/>
        <end position="339"/>
    </location>
</feature>
<accession>A0A830H4Y3</accession>
<evidence type="ECO:0000313" key="4">
    <source>
        <dbReference type="Proteomes" id="UP000660262"/>
    </source>
</evidence>
<reference evidence="3" key="1">
    <citation type="submission" date="2020-10" db="EMBL/GenBank/DDBJ databases">
        <title>Unveiling of a novel bifunctional photoreceptor, Dualchrome1, isolated from a cosmopolitan green alga.</title>
        <authorList>
            <person name="Suzuki S."/>
            <person name="Kawachi M."/>
        </authorList>
    </citation>
    <scope>NUCLEOTIDE SEQUENCE</scope>
    <source>
        <strain evidence="3">NIES 2893</strain>
    </source>
</reference>
<feature type="region of interest" description="Disordered" evidence="1">
    <location>
        <begin position="533"/>
        <end position="552"/>
    </location>
</feature>
<feature type="transmembrane region" description="Helical" evidence="2">
    <location>
        <begin position="629"/>
        <end position="649"/>
    </location>
</feature>
<name>A0A830H4Y3_9CHLO</name>
<feature type="region of interest" description="Disordered" evidence="1">
    <location>
        <begin position="1210"/>
        <end position="1231"/>
    </location>
</feature>
<feature type="transmembrane region" description="Helical" evidence="2">
    <location>
        <begin position="63"/>
        <end position="84"/>
    </location>
</feature>
<dbReference type="OrthoDB" id="272322at2759"/>
<dbReference type="InterPro" id="IPR007498">
    <property type="entry name" value="PqiA-like"/>
</dbReference>
<dbReference type="Gene3D" id="3.15.10.10">
    <property type="entry name" value="Bactericidal permeability-increasing protein, domain 1"/>
    <property type="match status" value="1"/>
</dbReference>
<keyword evidence="2" id="KW-1133">Transmembrane helix</keyword>
<sequence length="1243" mass="135486">MNPSLNPRRRDSHIHTSHQDEEVKVIAARERFLISAGISSPRHSRGLSTMPPQRRSRRRRQTACAVSSSLLICTKVVLTVLVVLTSTSPRHSHASASASASASAPTDTSRETNKTTHPPPVPLSQWCPSRLKNNTSPPLRKWLKQNFVPHFADVQFGSTNVHVDMKNTTCANITVGHITPTSSSDNATTTRLGIRIDNLATSCSSDVAVHVVLLGDHTGHATVTIAGTSVDVTLELTGEASQLPRHMSLKHCTASVTQIQVVLSGLNLPKAITNDVQKLISNEARKYVHDKLCDYVTPKVASAGEDALARLDAWLKRLANTTQLPPTPTHAPPPPPPFAPGTTWRANPLLISAQAASDAAVADGTLHRSLMSLTRGTGIMNASSHVAAKFHHLLGGYGELAVERIAIRGLDQDIGLRIAPTHAPDADPQGLRARLWLRTLTIDARLLLAATTPPRPTLCEPFDISIRFDHISLSALLHVDADMDVIGSLMPNQYGCLGCVIAAVRNVSLQALDFEHAVPTHIDVYPVLPRDAQRRRRDQGKPLSDDDDDDDDDALEIEIDDLVVNWTSTVLTAYASSASTAVTKVVAAAGRLAVTAAVETQLETIRADAGPCDAPAPLDEYALPRVYTIFLHVAQALYAFAAVALVAWIREEVRKGSDEDDLRNLDAATTLPPLSPCAPASYFFATATAATCALFFASNVAIAAEVKLSVVGRAQNDFAAQNAAFVTTNTTSQPLYGFSLGNTVVEMWQAKVYVLDVLIAVMSGVWPYVKLLGVTVLWFRPSGMRGKPAADDLQDDFTPLRHLLKPSSRDFQDEGTDMGNYLPLLGRSTPTVAQQNAETPWCIRRTRLLYILDVLGKWSLTDIIILVLLTVSFQYTLEGNNSAGEYSKAYIRVYSRASLAYFALATMASLLLANLVVRVDERWWKRIGGRYAGKRARSRVLGALVPSPLRYIARMWQRASVAIAPPLHAEDVSEAPRRGVAIRAAGYALVLYALTFAYALALSVPCVTFTFGGLAGFFAAQSRPAFDVRHYSIFQIVLGIVNQASERTPEESRHHSIPSLVAIVIFAWSICIAPLLRCLVYAVLMTRRALEWKGYEVVLLTFARGIESWCACDVFIASCVVAVAQLPRFVKFVLGDSCNLINPALLSVGAAERDPTNPNYGPTDFMKNDDTCYDASCGIEIGMWVILSAHVLIESFILLTGRLMDGLEGPSDEETDGDLVDEDAHEEHEEDAFYYGRSPRWQY</sequence>
<evidence type="ECO:0000313" key="3">
    <source>
        <dbReference type="EMBL" id="GHP02105.1"/>
    </source>
</evidence>
<feature type="transmembrane region" description="Helical" evidence="2">
    <location>
        <begin position="897"/>
        <end position="917"/>
    </location>
</feature>
<evidence type="ECO:0000256" key="2">
    <source>
        <dbReference type="SAM" id="Phobius"/>
    </source>
</evidence>
<feature type="transmembrane region" description="Helical" evidence="2">
    <location>
        <begin position="987"/>
        <end position="1020"/>
    </location>
</feature>
<dbReference type="AlphaFoldDB" id="A0A830H4Y3"/>
<dbReference type="PANTHER" id="PTHR34730:SF1">
    <property type="entry name" value="PARAQUAT-INDUCIBLE PROTEIN A"/>
    <property type="match status" value="1"/>
</dbReference>
<dbReference type="Pfam" id="PF04403">
    <property type="entry name" value="PqiA"/>
    <property type="match status" value="1"/>
</dbReference>
<proteinExistence type="predicted"/>
<feature type="compositionally biased region" description="Low complexity" evidence="1">
    <location>
        <begin position="89"/>
        <end position="107"/>
    </location>
</feature>
<feature type="region of interest" description="Disordered" evidence="1">
    <location>
        <begin position="1"/>
        <end position="21"/>
    </location>
</feature>
<keyword evidence="2" id="KW-0472">Membrane</keyword>
<comment type="caution">
    <text evidence="3">The sequence shown here is derived from an EMBL/GenBank/DDBJ whole genome shotgun (WGS) entry which is preliminary data.</text>
</comment>
<evidence type="ECO:0000256" key="1">
    <source>
        <dbReference type="SAM" id="MobiDB-lite"/>
    </source>
</evidence>
<dbReference type="Proteomes" id="UP000660262">
    <property type="component" value="Unassembled WGS sequence"/>
</dbReference>